<feature type="region of interest" description="Disordered" evidence="9">
    <location>
        <begin position="732"/>
        <end position="834"/>
    </location>
</feature>
<feature type="region of interest" description="Disordered" evidence="9">
    <location>
        <begin position="1218"/>
        <end position="1259"/>
    </location>
</feature>
<feature type="compositionally biased region" description="Polar residues" evidence="9">
    <location>
        <begin position="263"/>
        <end position="305"/>
    </location>
</feature>
<evidence type="ECO:0000256" key="9">
    <source>
        <dbReference type="SAM" id="MobiDB-lite"/>
    </source>
</evidence>
<dbReference type="PANTHER" id="PTHR12040">
    <property type="entry name" value="ANTI-SILENCING PROTEIN 1"/>
    <property type="match status" value="1"/>
</dbReference>
<feature type="compositionally biased region" description="Polar residues" evidence="9">
    <location>
        <begin position="2445"/>
        <end position="2455"/>
    </location>
</feature>
<dbReference type="Pfam" id="PF00617">
    <property type="entry name" value="RasGEF"/>
    <property type="match status" value="1"/>
</dbReference>
<dbReference type="PROSITE" id="PS50009">
    <property type="entry name" value="RASGEF_CAT"/>
    <property type="match status" value="1"/>
</dbReference>
<dbReference type="GO" id="GO:0000785">
    <property type="term" value="C:chromatin"/>
    <property type="evidence" value="ECO:0007669"/>
    <property type="project" value="TreeGrafter"/>
</dbReference>
<comment type="subcellular location">
    <subcellularLocation>
        <location evidence="1">Nucleus</location>
    </subcellularLocation>
</comment>
<dbReference type="InterPro" id="IPR036964">
    <property type="entry name" value="RASGEF_cat_dom_sf"/>
</dbReference>
<feature type="compositionally biased region" description="Pro residues" evidence="9">
    <location>
        <begin position="51"/>
        <end position="61"/>
    </location>
</feature>
<evidence type="ECO:0000256" key="8">
    <source>
        <dbReference type="PROSITE-ProRule" id="PRU00168"/>
    </source>
</evidence>
<dbReference type="GO" id="GO:0007264">
    <property type="term" value="P:small GTPase-mediated signal transduction"/>
    <property type="evidence" value="ECO:0007669"/>
    <property type="project" value="InterPro"/>
</dbReference>
<feature type="compositionally biased region" description="Low complexity" evidence="9">
    <location>
        <begin position="563"/>
        <end position="583"/>
    </location>
</feature>
<dbReference type="InterPro" id="IPR023578">
    <property type="entry name" value="Ras_GEF_dom_sf"/>
</dbReference>
<feature type="compositionally biased region" description="Pro residues" evidence="9">
    <location>
        <begin position="13"/>
        <end position="22"/>
    </location>
</feature>
<evidence type="ECO:0000256" key="3">
    <source>
        <dbReference type="ARBA" id="ARBA00023015"/>
    </source>
</evidence>
<evidence type="ECO:0000256" key="4">
    <source>
        <dbReference type="ARBA" id="ARBA00023163"/>
    </source>
</evidence>
<dbReference type="InterPro" id="IPR006818">
    <property type="entry name" value="ASF1-like"/>
</dbReference>
<feature type="compositionally biased region" description="Low complexity" evidence="9">
    <location>
        <begin position="949"/>
        <end position="963"/>
    </location>
</feature>
<feature type="compositionally biased region" description="Low complexity" evidence="9">
    <location>
        <begin position="2412"/>
        <end position="2429"/>
    </location>
</feature>
<feature type="compositionally biased region" description="Basic and acidic residues" evidence="9">
    <location>
        <begin position="1656"/>
        <end position="1669"/>
    </location>
</feature>
<feature type="compositionally biased region" description="Acidic residues" evidence="9">
    <location>
        <begin position="590"/>
        <end position="601"/>
    </location>
</feature>
<gene>
    <name evidence="11" type="ORF">LENED_004771</name>
</gene>
<dbReference type="GO" id="GO:0042393">
    <property type="term" value="F:histone binding"/>
    <property type="evidence" value="ECO:0007669"/>
    <property type="project" value="TreeGrafter"/>
</dbReference>
<keyword evidence="3" id="KW-0805">Transcription regulation</keyword>
<name>A0A1Q3E760_LENED</name>
<keyword evidence="12" id="KW-1185">Reference proteome</keyword>
<feature type="domain" description="Ras-GEF" evidence="10">
    <location>
        <begin position="1924"/>
        <end position="2238"/>
    </location>
</feature>
<feature type="compositionally biased region" description="Basic and acidic residues" evidence="9">
    <location>
        <begin position="789"/>
        <end position="800"/>
    </location>
</feature>
<keyword evidence="6" id="KW-0539">Nucleus</keyword>
<feature type="compositionally biased region" description="Low complexity" evidence="9">
    <location>
        <begin position="647"/>
        <end position="660"/>
    </location>
</feature>
<evidence type="ECO:0000259" key="10">
    <source>
        <dbReference type="PROSITE" id="PS50009"/>
    </source>
</evidence>
<comment type="caution">
    <text evidence="11">The sequence shown here is derived from an EMBL/GenBank/DDBJ whole genome shotgun (WGS) entry which is preliminary data.</text>
</comment>
<dbReference type="Pfam" id="PF04729">
    <property type="entry name" value="ASF1_hist_chap"/>
    <property type="match status" value="1"/>
</dbReference>
<feature type="region of interest" description="Disordered" evidence="9">
    <location>
        <begin position="1584"/>
        <end position="1627"/>
    </location>
</feature>
<feature type="compositionally biased region" description="Acidic residues" evidence="9">
    <location>
        <begin position="1796"/>
        <end position="1812"/>
    </location>
</feature>
<keyword evidence="5" id="KW-0143">Chaperone</keyword>
<feature type="region of interest" description="Disordered" evidence="9">
    <location>
        <begin position="1794"/>
        <end position="1853"/>
    </location>
</feature>
<feature type="region of interest" description="Disordered" evidence="9">
    <location>
        <begin position="237"/>
        <end position="359"/>
    </location>
</feature>
<dbReference type="InterPro" id="IPR000651">
    <property type="entry name" value="Ras-like_Gua-exchang_fac_N"/>
</dbReference>
<feature type="compositionally biased region" description="Low complexity" evidence="9">
    <location>
        <begin position="1490"/>
        <end position="1507"/>
    </location>
</feature>
<feature type="compositionally biased region" description="Polar residues" evidence="9">
    <location>
        <begin position="812"/>
        <end position="827"/>
    </location>
</feature>
<dbReference type="Pfam" id="PF00618">
    <property type="entry name" value="RasGEF_N"/>
    <property type="match status" value="1"/>
</dbReference>
<feature type="compositionally biased region" description="Low complexity" evidence="9">
    <location>
        <begin position="323"/>
        <end position="339"/>
    </location>
</feature>
<dbReference type="SUPFAM" id="SSF48366">
    <property type="entry name" value="Ras GEF"/>
    <property type="match status" value="1"/>
</dbReference>
<dbReference type="SUPFAM" id="SSF101546">
    <property type="entry name" value="ASF1-like"/>
    <property type="match status" value="1"/>
</dbReference>
<evidence type="ECO:0000256" key="5">
    <source>
        <dbReference type="ARBA" id="ARBA00023186"/>
    </source>
</evidence>
<dbReference type="GO" id="GO:0005085">
    <property type="term" value="F:guanyl-nucleotide exchange factor activity"/>
    <property type="evidence" value="ECO:0007669"/>
    <property type="project" value="UniProtKB-KW"/>
</dbReference>
<feature type="region of interest" description="Disordered" evidence="9">
    <location>
        <begin position="1652"/>
        <end position="1680"/>
    </location>
</feature>
<dbReference type="STRING" id="5353.A0A1Q3E760"/>
<feature type="compositionally biased region" description="Polar residues" evidence="9">
    <location>
        <begin position="39"/>
        <end position="50"/>
    </location>
</feature>
<feature type="region of interest" description="Disordered" evidence="9">
    <location>
        <begin position="1490"/>
        <end position="1565"/>
    </location>
</feature>
<feature type="region of interest" description="Disordered" evidence="9">
    <location>
        <begin position="1069"/>
        <end position="1090"/>
    </location>
</feature>
<dbReference type="Gene3D" id="1.20.870.10">
    <property type="entry name" value="Son of sevenless (SoS) protein Chain: S domain 1"/>
    <property type="match status" value="1"/>
</dbReference>
<evidence type="ECO:0000313" key="11">
    <source>
        <dbReference type="EMBL" id="GAW03078.1"/>
    </source>
</evidence>
<evidence type="ECO:0000313" key="12">
    <source>
        <dbReference type="Proteomes" id="UP000188533"/>
    </source>
</evidence>
<feature type="region of interest" description="Disordered" evidence="9">
    <location>
        <begin position="1"/>
        <end position="67"/>
    </location>
</feature>
<keyword evidence="4" id="KW-0804">Transcription</keyword>
<evidence type="ECO:0000256" key="2">
    <source>
        <dbReference type="ARBA" id="ARBA00006051"/>
    </source>
</evidence>
<feature type="region of interest" description="Disordered" evidence="9">
    <location>
        <begin position="879"/>
        <end position="963"/>
    </location>
</feature>
<dbReference type="GO" id="GO:0006335">
    <property type="term" value="P:DNA replication-dependent chromatin assembly"/>
    <property type="evidence" value="ECO:0007669"/>
    <property type="project" value="TreeGrafter"/>
</dbReference>
<dbReference type="EMBL" id="BDGU01000127">
    <property type="protein sequence ID" value="GAW03078.1"/>
    <property type="molecule type" value="Genomic_DNA"/>
</dbReference>
<evidence type="ECO:0000256" key="7">
    <source>
        <dbReference type="ARBA" id="ARBA00032776"/>
    </source>
</evidence>
<dbReference type="Gene3D" id="1.10.840.10">
    <property type="entry name" value="Ras guanine-nucleotide exchange factors catalytic domain"/>
    <property type="match status" value="1"/>
</dbReference>
<proteinExistence type="inferred from homology"/>
<dbReference type="SMART" id="SM00147">
    <property type="entry name" value="RasGEF"/>
    <property type="match status" value="1"/>
</dbReference>
<feature type="compositionally biased region" description="Low complexity" evidence="9">
    <location>
        <begin position="1"/>
        <end position="12"/>
    </location>
</feature>
<evidence type="ECO:0000256" key="1">
    <source>
        <dbReference type="ARBA" id="ARBA00004123"/>
    </source>
</evidence>
<accession>A0A1Q3E760</accession>
<reference evidence="11 12" key="1">
    <citation type="submission" date="2016-08" db="EMBL/GenBank/DDBJ databases">
        <authorList>
            <consortium name="Lentinula edodes genome sequencing consortium"/>
            <person name="Sakamoto Y."/>
            <person name="Nakade K."/>
            <person name="Sato S."/>
            <person name="Yoshida Y."/>
            <person name="Miyazaki K."/>
            <person name="Natsume S."/>
            <person name="Konno N."/>
        </authorList>
    </citation>
    <scope>NUCLEOTIDE SEQUENCE [LARGE SCALE GENOMIC DNA]</scope>
    <source>
        <strain evidence="11 12">NBRC 111202</strain>
    </source>
</reference>
<dbReference type="Gene3D" id="2.60.40.1490">
    <property type="entry name" value="Histone chaperone ASF1-like"/>
    <property type="match status" value="1"/>
</dbReference>
<keyword evidence="8" id="KW-0344">Guanine-nucleotide releasing factor</keyword>
<dbReference type="GO" id="GO:0005634">
    <property type="term" value="C:nucleus"/>
    <property type="evidence" value="ECO:0007669"/>
    <property type="project" value="UniProtKB-SubCell"/>
</dbReference>
<feature type="compositionally biased region" description="Polar residues" evidence="9">
    <location>
        <begin position="1508"/>
        <end position="1525"/>
    </location>
</feature>
<sequence length="2455" mass="264406">MASTSPTFSTSPPLSPSPPSLPPISSSDDYESLADSLTIPLSSMDSSTHSPPLPPPLPLPPAYTTDTQETFDKDDVELDLDPGLPALPPGLGGFGTSAGATEQLPEQSGTPLRILVPIPTVSSAADSISFAFPDPTATMDGELSILSKPLPQESEADVVIAPDSTYVETSSAPWAMELKRRYDTLYGVNVIVRSPYAITAFVGQHGQKRYRIGHRELSAPGATAAAAEDILVLSNLSKQSKSPPPQTSPQSSKVGIGVGGGRSKSNSIRSPSGSITKPASKASLNSLEISSSRPSHKSQSFSRASKSGKRHSRGRISINALLGSGSASGPSTSAVGSTPRKLKKPRSNPDLSLSSPSGDPGYGYSGYGYTYGYGQHPPSAYNSTGTTVFGGRMHSLSVTATDMPHVVGIDPANPPLIPSSSLFPNPTHITTPPTKLLERKGDSFGEIMGWRNHLIPSHMTGTSSGFSTSAPSTGYVAHSTHNLFFEPRVGNMHAIDPAHAKSVSTTAINDSGLPLSSATGSGFVPRPFGPGVHFETPAILRSNHSHRSTHHEGKPMNGSFRASTRSRSGSGSESGSGYESGSTSERDLESDPEDPESETESDYGRFLKVQNSPWAHRRLKEMQSFESGLTATPIPPVTPTLAGTSVASASNTPRTNSSTTTRLEVDLGDDINLNLGEIVNIVDMALSENTGQKVIGRQRSAIKLVDRDREREKMVKARILETIEAEAADTPNFTSASASVSSSQSDAASYPLSEDGFSQETVSPSSPLHDQYPNSSPQTHSSNLEPSDDTTHSLIDDIHKVPGSGVNDIESRSQPDFSTPQTPQTPRVQMYSPSGLPPRLAKFATYSTEIFDVLQTSRGLPRLDLLDLRVSDQEDDVDITISNDSTDDDSNRRSSSRSSSRRTPLPETVPVKLSLSQDGSAAPKDDPRFVIWGEVTPSETSGLTGCDASSVSHESSTSTNSSMSISLGVKGKGRASDFQFTVGHGVNGSASATLSEDGSGKTRVLLAATIERWLAQLTSDLDYDELLNFFLTYRTYISALDLARLLMTRFCWALGRSIAVSSLSNTGTSSHSFSPFSPPTTASTSSTATVKPEGSSFTTATIASTAINTSIDDDVVRRIVRVRTFVAFKYWLITFFTVDFVPNRELRLYVANHLNDLAKELGDLGREAELAGTEMGKEGREMKEMEMGMSRGAIVDGVSIVKKLKNVAKDCKKLYTRNNTVASSSRTQNSNKNSQPPSDSRKDVRSEESNRTGKENLFGENFAEATRKLSAASALTILDTDDSDVDLDFIDEPSSTSSPYSGVYGKTPVNNVHLGGASTLNLSTAISPPGPGSIPLSSFSILQRTDHAPGPEFSSGPMYSSSMNANATTIPHNALSRVLVKTLGRLGRWKRVLNSGGVAHGVSMHRSMTTGGLGKPHIGGGFSRMATACADVSAFDVELTVDSSDLLSSSGGVESYLRLVEGQSSQVPRNYLHTPSAALKLAKASSESPIATPSATSATTPSPVTPTLLNSGSKTPNRHSFTDSLNEAHLPSSALPRSAPDDHIMSLPASDQSSEPPEAPQNRDSIAETESDYGAVTNVHELRDSLIPSPRANEESFNDVSQGRESRATRRSSRTSSTGSFGEPLSASRASARFPAFTSPWQFDVVSLDDLSDNSSDEHDNANRSRDAPGDLPGLRRPPRRLPLRREFEFLERPETVSSMGIISRSSIVSASSASGQSTASHTSSSSAAGGLGAGIQQWQMNALKDSLMDDEEPGDVDEALKRLEGQINPQKRLEKASKVNGWVKTIRERLAAGDYSDEEPMYSDDDDDDAEVEPHEGSEDSFSRSAQGTESTSATMLASTDIPPPDADSVTATTPVVEQIDQVASPARSTDSKPAVEDAVPLEIRQSRLSSELPSVTPERISKFVDPSIGPKVAHRSFVLLFKAEDLAQHFAMIDRELFMTIKFEELLLEDWMYCEEVDTLDWAQFLKDRARWKAEARLPEKTSALGAVRARFNLMVNFTVSEIVLTNQAERLYVFSKFLRIAWKSYQRNSFNTLVAIMTGLQSSWVTRAMRRSMNKLSIWDKRMLADLKLFTSREDNFRHIRCAVDAINDAKPFEATSLASSVVSAVADSVNDQPTPSACIPFVGTYLSQLYQHNQLPVLVDPTAPNEVVMVDPVSPNFSSPAHPEVFSTLAPLPSSMHLEPLINVHRQRLIAAVIKSLVAGQHLASRAQFPIDKKLFHKSAKASTYFCSSAPNTSLTFECHSKPELIIMSIVTIRNVEFLNNPARFTDPYRFRVTFECLSPLPDDLEWKLIYVSCPENAALDQEIDSCLVGPVPPGVNSFEFQSPAPDHKLIPEQDLLGVAALILTGSYAEQEFVRVGYYQNTEYEGGEEERLSMEGKKVAVERLVRDITKKPRVTRFQIKWDVAPPQSTGALGAATSAAVPSADSYGDDDNEKDQMDVDTPTKSNGNIPIS</sequence>
<reference evidence="11 12" key="2">
    <citation type="submission" date="2017-02" db="EMBL/GenBank/DDBJ databases">
        <title>A genome survey and senescence transcriptome analysis in Lentinula edodes.</title>
        <authorList>
            <person name="Sakamoto Y."/>
            <person name="Nakade K."/>
            <person name="Sato S."/>
            <person name="Yoshida Y."/>
            <person name="Miyazaki K."/>
            <person name="Natsume S."/>
            <person name="Konno N."/>
        </authorList>
    </citation>
    <scope>NUCLEOTIDE SEQUENCE [LARGE SCALE GENOMIC DNA]</scope>
    <source>
        <strain evidence="11 12">NBRC 111202</strain>
    </source>
</reference>
<feature type="region of interest" description="Disordered" evidence="9">
    <location>
        <begin position="544"/>
        <end position="607"/>
    </location>
</feature>
<feature type="compositionally biased region" description="Basic and acidic residues" evidence="9">
    <location>
        <begin position="1813"/>
        <end position="1823"/>
    </location>
</feature>
<dbReference type="PANTHER" id="PTHR12040:SF0">
    <property type="entry name" value="HISTONE CHAPERONE ASF1"/>
    <property type="match status" value="1"/>
</dbReference>
<dbReference type="Proteomes" id="UP000188533">
    <property type="component" value="Unassembled WGS sequence"/>
</dbReference>
<feature type="region of interest" description="Disordered" evidence="9">
    <location>
        <begin position="2411"/>
        <end position="2455"/>
    </location>
</feature>
<dbReference type="InterPro" id="IPR036747">
    <property type="entry name" value="ASF1-like_sf"/>
</dbReference>
<evidence type="ECO:0000256" key="6">
    <source>
        <dbReference type="ARBA" id="ARBA00023242"/>
    </source>
</evidence>
<feature type="region of interest" description="Disordered" evidence="9">
    <location>
        <begin position="627"/>
        <end position="660"/>
    </location>
</feature>
<feature type="compositionally biased region" description="Polar residues" evidence="9">
    <location>
        <begin position="1824"/>
        <end position="1839"/>
    </location>
</feature>
<feature type="compositionally biased region" description="Basic and acidic residues" evidence="9">
    <location>
        <begin position="1239"/>
        <end position="1254"/>
    </location>
</feature>
<protein>
    <recommendedName>
        <fullName evidence="7">Anti-silencing function protein 1</fullName>
    </recommendedName>
</protein>
<feature type="compositionally biased region" description="Polar residues" evidence="9">
    <location>
        <begin position="756"/>
        <end position="785"/>
    </location>
</feature>
<comment type="similarity">
    <text evidence="2">Belongs to the ASF1 family.</text>
</comment>
<feature type="compositionally biased region" description="Low complexity" evidence="9">
    <location>
        <begin position="735"/>
        <end position="749"/>
    </location>
</feature>
<organism evidence="11 12">
    <name type="scientific">Lentinula edodes</name>
    <name type="common">Shiitake mushroom</name>
    <name type="synonym">Lentinus edodes</name>
    <dbReference type="NCBI Taxonomy" id="5353"/>
    <lineage>
        <taxon>Eukaryota</taxon>
        <taxon>Fungi</taxon>
        <taxon>Dikarya</taxon>
        <taxon>Basidiomycota</taxon>
        <taxon>Agaricomycotina</taxon>
        <taxon>Agaricomycetes</taxon>
        <taxon>Agaricomycetidae</taxon>
        <taxon>Agaricales</taxon>
        <taxon>Marasmiineae</taxon>
        <taxon>Omphalotaceae</taxon>
        <taxon>Lentinula</taxon>
    </lineage>
</organism>
<dbReference type="InterPro" id="IPR001895">
    <property type="entry name" value="RASGEF_cat_dom"/>
</dbReference>
<feature type="compositionally biased region" description="Low complexity" evidence="9">
    <location>
        <begin position="350"/>
        <end position="359"/>
    </location>
</feature>
<feature type="compositionally biased region" description="Polar residues" evidence="9">
    <location>
        <begin position="1218"/>
        <end position="1238"/>
    </location>
</feature>